<evidence type="ECO:0000256" key="3">
    <source>
        <dbReference type="ARBA" id="ARBA00023163"/>
    </source>
</evidence>
<keyword evidence="2" id="KW-0238">DNA-binding</keyword>
<keyword evidence="3" id="KW-0804">Transcription</keyword>
<dbReference type="EMBL" id="AP024525">
    <property type="protein sequence ID" value="BCT76180.1"/>
    <property type="molecule type" value="Genomic_DNA"/>
</dbReference>
<sequence length="147" mass="15620">MHLPLGGKVKRAASVDLCMRIAEAASAAGTTEKALRYYESIGLLPAVDRTASGYRDFGAEDVNRAAFIRRSRAAGMSLERTGQILAAFDAGGSACASVAAQLERQLAELDRHIAELEALRSMVAERYGAIRAADPAECDPGQVCSYL</sequence>
<dbReference type="Pfam" id="PF09278">
    <property type="entry name" value="MerR-DNA-bind"/>
    <property type="match status" value="1"/>
</dbReference>
<dbReference type="Proteomes" id="UP001319861">
    <property type="component" value="Chromosome"/>
</dbReference>
<evidence type="ECO:0000313" key="6">
    <source>
        <dbReference type="Proteomes" id="UP001319861"/>
    </source>
</evidence>
<dbReference type="InterPro" id="IPR047057">
    <property type="entry name" value="MerR_fam"/>
</dbReference>
<feature type="domain" description="HTH merR-type" evidence="4">
    <location>
        <begin position="18"/>
        <end position="87"/>
    </location>
</feature>
<protein>
    <submittedName>
        <fullName evidence="5">Heavy metal-responsive transcriptional regulator</fullName>
    </submittedName>
</protein>
<dbReference type="InterPro" id="IPR009061">
    <property type="entry name" value="DNA-bd_dom_put_sf"/>
</dbReference>
<dbReference type="SMART" id="SM00422">
    <property type="entry name" value="HTH_MERR"/>
    <property type="match status" value="1"/>
</dbReference>
<evidence type="ECO:0000313" key="5">
    <source>
        <dbReference type="EMBL" id="BCT76180.1"/>
    </source>
</evidence>
<keyword evidence="1" id="KW-0805">Transcription regulation</keyword>
<organism evidence="5 6">
    <name type="scientific">Sinomonas cyclohexanicum</name>
    <name type="common">Corynebacterium cyclohexanicum</name>
    <dbReference type="NCBI Taxonomy" id="322009"/>
    <lineage>
        <taxon>Bacteria</taxon>
        <taxon>Bacillati</taxon>
        <taxon>Actinomycetota</taxon>
        <taxon>Actinomycetes</taxon>
        <taxon>Micrococcales</taxon>
        <taxon>Micrococcaceae</taxon>
        <taxon>Sinomonas</taxon>
    </lineage>
</organism>
<dbReference type="PRINTS" id="PR00040">
    <property type="entry name" value="HTHMERR"/>
</dbReference>
<dbReference type="PANTHER" id="PTHR30204:SF94">
    <property type="entry name" value="HEAVY METAL-DEPENDENT TRANSCRIPTIONAL REGULATOR HI_0293-RELATED"/>
    <property type="match status" value="1"/>
</dbReference>
<reference evidence="5 6" key="1">
    <citation type="journal article" date="2021" name="J. Biosci. Bioeng.">
        <title>Identification and characterization of a chc gene cluster responsible for the aromatization pathway of cyclohexanecarboxylate degradation in Sinomonas cyclohexanicum ATCC 51369.</title>
        <authorList>
            <person name="Yamamoto T."/>
            <person name="Hasegawa Y."/>
            <person name="Lau P.C.K."/>
            <person name="Iwaki H."/>
        </authorList>
    </citation>
    <scope>NUCLEOTIDE SEQUENCE [LARGE SCALE GENOMIC DNA]</scope>
    <source>
        <strain evidence="5 6">ATCC 51369</strain>
    </source>
</reference>
<dbReference type="SUPFAM" id="SSF46955">
    <property type="entry name" value="Putative DNA-binding domain"/>
    <property type="match status" value="1"/>
</dbReference>
<proteinExistence type="predicted"/>
<dbReference type="InterPro" id="IPR015358">
    <property type="entry name" value="Tscrpt_reg_MerR_DNA-bd"/>
</dbReference>
<accession>A0ABN6FIN8</accession>
<evidence type="ECO:0000256" key="1">
    <source>
        <dbReference type="ARBA" id="ARBA00023015"/>
    </source>
</evidence>
<dbReference type="InterPro" id="IPR000551">
    <property type="entry name" value="MerR-type_HTH_dom"/>
</dbReference>
<evidence type="ECO:0000256" key="2">
    <source>
        <dbReference type="ARBA" id="ARBA00023125"/>
    </source>
</evidence>
<keyword evidence="6" id="KW-1185">Reference proteome</keyword>
<dbReference type="Gene3D" id="1.10.1660.10">
    <property type="match status" value="1"/>
</dbReference>
<dbReference type="PROSITE" id="PS50937">
    <property type="entry name" value="HTH_MERR_2"/>
    <property type="match status" value="1"/>
</dbReference>
<dbReference type="PANTHER" id="PTHR30204">
    <property type="entry name" value="REDOX-CYCLING DRUG-SENSING TRANSCRIPTIONAL ACTIVATOR SOXR"/>
    <property type="match status" value="1"/>
</dbReference>
<dbReference type="Pfam" id="PF00376">
    <property type="entry name" value="MerR"/>
    <property type="match status" value="1"/>
</dbReference>
<name>A0ABN6FIN8_SINCY</name>
<evidence type="ECO:0000259" key="4">
    <source>
        <dbReference type="PROSITE" id="PS50937"/>
    </source>
</evidence>
<gene>
    <name evidence="5" type="ORF">SCMU_20220</name>
</gene>